<protein>
    <submittedName>
        <fullName evidence="2">Uncharacterized protein</fullName>
    </submittedName>
</protein>
<evidence type="ECO:0000256" key="1">
    <source>
        <dbReference type="SAM" id="MobiDB-lite"/>
    </source>
</evidence>
<gene>
    <name evidence="2" type="ORF">Tco_0726151</name>
</gene>
<proteinExistence type="predicted"/>
<dbReference type="EMBL" id="BQNB010010363">
    <property type="protein sequence ID" value="GJS76270.1"/>
    <property type="molecule type" value="Genomic_DNA"/>
</dbReference>
<sequence>MDGSGDDSRLSGDGDGGVGTDSSVSNVCILASQENGYQQGPPPDQSRNCNPGCRAVGEASSGSGCASIGLARSLEMVVPVHGDVVAGIRLPLSLVRNLVESPWLEISIDRCETDIQEQDKKKAKNKQSRARNGKDKVKPKPKSVKVKSQPIEENTT</sequence>
<name>A0ABQ4YH33_9ASTR</name>
<feature type="region of interest" description="Disordered" evidence="1">
    <location>
        <begin position="115"/>
        <end position="156"/>
    </location>
</feature>
<evidence type="ECO:0000313" key="3">
    <source>
        <dbReference type="Proteomes" id="UP001151760"/>
    </source>
</evidence>
<organism evidence="2 3">
    <name type="scientific">Tanacetum coccineum</name>
    <dbReference type="NCBI Taxonomy" id="301880"/>
    <lineage>
        <taxon>Eukaryota</taxon>
        <taxon>Viridiplantae</taxon>
        <taxon>Streptophyta</taxon>
        <taxon>Embryophyta</taxon>
        <taxon>Tracheophyta</taxon>
        <taxon>Spermatophyta</taxon>
        <taxon>Magnoliopsida</taxon>
        <taxon>eudicotyledons</taxon>
        <taxon>Gunneridae</taxon>
        <taxon>Pentapetalae</taxon>
        <taxon>asterids</taxon>
        <taxon>campanulids</taxon>
        <taxon>Asterales</taxon>
        <taxon>Asteraceae</taxon>
        <taxon>Asteroideae</taxon>
        <taxon>Anthemideae</taxon>
        <taxon>Anthemidinae</taxon>
        <taxon>Tanacetum</taxon>
    </lineage>
</organism>
<feature type="compositionally biased region" description="Basic residues" evidence="1">
    <location>
        <begin position="121"/>
        <end position="131"/>
    </location>
</feature>
<dbReference type="Proteomes" id="UP001151760">
    <property type="component" value="Unassembled WGS sequence"/>
</dbReference>
<feature type="compositionally biased region" description="Basic and acidic residues" evidence="1">
    <location>
        <begin position="1"/>
        <end position="12"/>
    </location>
</feature>
<evidence type="ECO:0000313" key="2">
    <source>
        <dbReference type="EMBL" id="GJS76270.1"/>
    </source>
</evidence>
<keyword evidence="3" id="KW-1185">Reference proteome</keyword>
<feature type="region of interest" description="Disordered" evidence="1">
    <location>
        <begin position="1"/>
        <end position="51"/>
    </location>
</feature>
<accession>A0ABQ4YH33</accession>
<reference evidence="2" key="1">
    <citation type="journal article" date="2022" name="Int. J. Mol. Sci.">
        <title>Draft Genome of Tanacetum Coccineum: Genomic Comparison of Closely Related Tanacetum-Family Plants.</title>
        <authorList>
            <person name="Yamashiro T."/>
            <person name="Shiraishi A."/>
            <person name="Nakayama K."/>
            <person name="Satake H."/>
        </authorList>
    </citation>
    <scope>NUCLEOTIDE SEQUENCE</scope>
</reference>
<reference evidence="2" key="2">
    <citation type="submission" date="2022-01" db="EMBL/GenBank/DDBJ databases">
        <authorList>
            <person name="Yamashiro T."/>
            <person name="Shiraishi A."/>
            <person name="Satake H."/>
            <person name="Nakayama K."/>
        </authorList>
    </citation>
    <scope>NUCLEOTIDE SEQUENCE</scope>
</reference>
<comment type="caution">
    <text evidence="2">The sequence shown here is derived from an EMBL/GenBank/DDBJ whole genome shotgun (WGS) entry which is preliminary data.</text>
</comment>